<evidence type="ECO:0000313" key="9">
    <source>
        <dbReference type="EMBL" id="BCZ22035.1"/>
    </source>
</evidence>
<keyword evidence="2" id="KW-0813">Transport</keyword>
<dbReference type="InterPro" id="IPR017896">
    <property type="entry name" value="4Fe4S_Fe-S-bd"/>
</dbReference>
<dbReference type="PANTHER" id="PTHR36923">
    <property type="entry name" value="FERREDOXIN"/>
    <property type="match status" value="1"/>
</dbReference>
<proteinExistence type="predicted"/>
<evidence type="ECO:0000256" key="1">
    <source>
        <dbReference type="ARBA" id="ARBA00001927"/>
    </source>
</evidence>
<dbReference type="PANTHER" id="PTHR36923:SF3">
    <property type="entry name" value="FERREDOXIN"/>
    <property type="match status" value="1"/>
</dbReference>
<evidence type="ECO:0000259" key="8">
    <source>
        <dbReference type="PROSITE" id="PS51379"/>
    </source>
</evidence>
<gene>
    <name evidence="9" type="ORF">MTY59_18900</name>
</gene>
<keyword evidence="7" id="KW-0003">3Fe-4S</keyword>
<keyword evidence="4" id="KW-0249">Electron transport</keyword>
<evidence type="ECO:0000256" key="7">
    <source>
        <dbReference type="ARBA" id="ARBA00023291"/>
    </source>
</evidence>
<comment type="cofactor">
    <cofactor evidence="1">
        <name>[3Fe-4S] cluster</name>
        <dbReference type="ChEBI" id="CHEBI:21137"/>
    </cofactor>
</comment>
<evidence type="ECO:0000256" key="6">
    <source>
        <dbReference type="ARBA" id="ARBA00023014"/>
    </source>
</evidence>
<feature type="domain" description="4Fe-4S ferredoxin-type" evidence="8">
    <location>
        <begin position="4"/>
        <end position="32"/>
    </location>
</feature>
<dbReference type="InterPro" id="IPR051269">
    <property type="entry name" value="Fe-S_cluster_ET"/>
</dbReference>
<dbReference type="RefSeq" id="WP_083862979.1">
    <property type="nucleotide sequence ID" value="NZ_AP024828.1"/>
</dbReference>
<dbReference type="PROSITE" id="PS51379">
    <property type="entry name" value="4FE4S_FER_2"/>
    <property type="match status" value="1"/>
</dbReference>
<keyword evidence="6" id="KW-0411">Iron-sulfur</keyword>
<keyword evidence="3" id="KW-0479">Metal-binding</keyword>
<dbReference type="Proteomes" id="UP000826012">
    <property type="component" value="Chromosome"/>
</dbReference>
<evidence type="ECO:0000256" key="3">
    <source>
        <dbReference type="ARBA" id="ARBA00022723"/>
    </source>
</evidence>
<evidence type="ECO:0000313" key="10">
    <source>
        <dbReference type="Proteomes" id="UP000826012"/>
    </source>
</evidence>
<name>A0ABN6IFG9_9MYCO</name>
<evidence type="ECO:0000256" key="2">
    <source>
        <dbReference type="ARBA" id="ARBA00022448"/>
    </source>
</evidence>
<evidence type="ECO:0000256" key="4">
    <source>
        <dbReference type="ARBA" id="ARBA00022982"/>
    </source>
</evidence>
<organism evidence="9 10">
    <name type="scientific">Mycobacterium senriense</name>
    <dbReference type="NCBI Taxonomy" id="2775496"/>
    <lineage>
        <taxon>Bacteria</taxon>
        <taxon>Bacillati</taxon>
        <taxon>Actinomycetota</taxon>
        <taxon>Actinomycetes</taxon>
        <taxon>Mycobacteriales</taxon>
        <taxon>Mycobacteriaceae</taxon>
        <taxon>Mycobacterium</taxon>
        <taxon>Mycobacterium avium complex (MAC)</taxon>
    </lineage>
</organism>
<dbReference type="Pfam" id="PF13370">
    <property type="entry name" value="Fer4_13"/>
    <property type="match status" value="1"/>
</dbReference>
<reference evidence="9 10" key="1">
    <citation type="submission" date="2021-07" db="EMBL/GenBank/DDBJ databases">
        <title>Complete genome sequence of nontuberculous Mycobacterium sp. TY59.</title>
        <authorList>
            <person name="Fukushima K."/>
        </authorList>
    </citation>
    <scope>NUCLEOTIDE SEQUENCE [LARGE SCALE GENOMIC DNA]</scope>
    <source>
        <strain evidence="9 10">TY59</strain>
    </source>
</reference>
<evidence type="ECO:0000256" key="5">
    <source>
        <dbReference type="ARBA" id="ARBA00023004"/>
    </source>
</evidence>
<accession>A0ABN6IFG9</accession>
<reference evidence="9 10" key="2">
    <citation type="submission" date="2021-07" db="EMBL/GenBank/DDBJ databases">
        <authorList>
            <person name="Matsumoto Y."/>
            <person name="Motooka D."/>
            <person name="Nakamura S."/>
        </authorList>
    </citation>
    <scope>NUCLEOTIDE SEQUENCE [LARGE SCALE GENOMIC DNA]</scope>
    <source>
        <strain evidence="9 10">TY59</strain>
    </source>
</reference>
<sequence>MGVSRITIDSGKCQGHGRCVLIAPTHFDMDDDGFGKVLDDEAGSSPDVDEAVFSCPENAIRLSD</sequence>
<dbReference type="SUPFAM" id="SSF54862">
    <property type="entry name" value="4Fe-4S ferredoxins"/>
    <property type="match status" value="1"/>
</dbReference>
<dbReference type="Gene3D" id="3.30.70.20">
    <property type="match status" value="1"/>
</dbReference>
<keyword evidence="5" id="KW-0408">Iron</keyword>
<protein>
    <recommendedName>
        <fullName evidence="8">4Fe-4S ferredoxin-type domain-containing protein</fullName>
    </recommendedName>
</protein>
<keyword evidence="10" id="KW-1185">Reference proteome</keyword>
<dbReference type="EMBL" id="AP024828">
    <property type="protein sequence ID" value="BCZ22035.1"/>
    <property type="molecule type" value="Genomic_DNA"/>
</dbReference>